<evidence type="ECO:0000313" key="2">
    <source>
        <dbReference type="Proteomes" id="UP001178288"/>
    </source>
</evidence>
<dbReference type="Proteomes" id="UP001178288">
    <property type="component" value="Chromosome"/>
</dbReference>
<accession>A0AA95MI83</accession>
<gene>
    <name evidence="1" type="ORF">QNH39_16415</name>
</gene>
<proteinExistence type="predicted"/>
<keyword evidence="2" id="KW-1185">Reference proteome</keyword>
<name>A0AA95MI83_9BACI</name>
<evidence type="ECO:0000313" key="1">
    <source>
        <dbReference type="EMBL" id="WHY84244.1"/>
    </source>
</evidence>
<dbReference type="RefSeq" id="WP_066088723.1">
    <property type="nucleotide sequence ID" value="NZ_CP126114.1"/>
</dbReference>
<protein>
    <submittedName>
        <fullName evidence="1">Uncharacterized protein</fullName>
    </submittedName>
</protein>
<dbReference type="AlphaFoldDB" id="A0AA95MI83"/>
<organism evidence="1 2">
    <name type="scientific">Neobacillus novalis</name>
    <dbReference type="NCBI Taxonomy" id="220687"/>
    <lineage>
        <taxon>Bacteria</taxon>
        <taxon>Bacillati</taxon>
        <taxon>Bacillota</taxon>
        <taxon>Bacilli</taxon>
        <taxon>Bacillales</taxon>
        <taxon>Bacillaceae</taxon>
        <taxon>Neobacillus</taxon>
    </lineage>
</organism>
<sequence>MAKKEEYLTTAPREPQVTINNGAIFPNLKNIAGDSVDEHKFLEEANTIIAGDEIGQQNENL</sequence>
<dbReference type="EMBL" id="CP126114">
    <property type="protein sequence ID" value="WHY84244.1"/>
    <property type="molecule type" value="Genomic_DNA"/>
</dbReference>
<dbReference type="KEGG" id="nnv:QNH39_16415"/>
<reference evidence="1" key="1">
    <citation type="submission" date="2023-05" db="EMBL/GenBank/DDBJ databases">
        <title>Comparative genomics of Bacillaceae isolates and their secondary metabolite potential.</title>
        <authorList>
            <person name="Song L."/>
            <person name="Nielsen L.J."/>
            <person name="Mohite O."/>
            <person name="Xu X."/>
            <person name="Weber T."/>
            <person name="Kovacs A.T."/>
        </authorList>
    </citation>
    <scope>NUCLEOTIDE SEQUENCE</scope>
    <source>
        <strain evidence="1">XLM17</strain>
    </source>
</reference>